<dbReference type="InterPro" id="IPR007112">
    <property type="entry name" value="Expansin/allergen_DPBB_dom"/>
</dbReference>
<dbReference type="PANTHER" id="PTHR47295:SF10">
    <property type="entry name" value="EG45-LIKE DOMAIN CONTAINING PROTEIN"/>
    <property type="match status" value="1"/>
</dbReference>
<dbReference type="InterPro" id="IPR044206">
    <property type="entry name" value="EGC1/2"/>
</dbReference>
<protein>
    <submittedName>
        <fullName evidence="2">EG45-like domain containing protein</fullName>
    </submittedName>
</protein>
<dbReference type="CDD" id="cd22269">
    <property type="entry name" value="DPBB_EG45-like"/>
    <property type="match status" value="1"/>
</dbReference>
<dbReference type="GO" id="GO:0009627">
    <property type="term" value="P:systemic acquired resistance"/>
    <property type="evidence" value="ECO:0007669"/>
    <property type="project" value="InterPro"/>
</dbReference>
<dbReference type="GO" id="GO:0048046">
    <property type="term" value="C:apoplast"/>
    <property type="evidence" value="ECO:0007669"/>
    <property type="project" value="InterPro"/>
</dbReference>
<dbReference type="InterPro" id="IPR009009">
    <property type="entry name" value="RlpA-like_DPBB"/>
</dbReference>
<comment type="caution">
    <text evidence="2">The sequence shown here is derived from an EMBL/GenBank/DDBJ whole genome shotgun (WGS) entry which is preliminary data.</text>
</comment>
<dbReference type="EMBL" id="RXIC02000026">
    <property type="protein sequence ID" value="KAB1204796.1"/>
    <property type="molecule type" value="Genomic_DNA"/>
</dbReference>
<dbReference type="PANTHER" id="PTHR47295">
    <property type="entry name" value="EG45-LIKE DOMAIN CONTAINING PROTEIN 1-RELATED"/>
    <property type="match status" value="1"/>
</dbReference>
<gene>
    <name evidence="2" type="ORF">CJ030_MR8G002632</name>
</gene>
<dbReference type="OrthoDB" id="623670at2759"/>
<sequence>MPAYSSGMPPSTDVPMFVTSACNGYKDDGVFIAAASDVVFAKRRACGREYFVVCLGGVNKGSNPCKHHSAVVVKIVDHCPPSCRSTISLSQEAFSVLADPSVGRVRIAYVDYNTN</sequence>
<evidence type="ECO:0000313" key="3">
    <source>
        <dbReference type="Proteomes" id="UP000516437"/>
    </source>
</evidence>
<proteinExistence type="predicted"/>
<name>A0A6A1UXG9_9ROSI</name>
<evidence type="ECO:0000313" key="2">
    <source>
        <dbReference type="EMBL" id="KAB1204796.1"/>
    </source>
</evidence>
<dbReference type="SUPFAM" id="SSF50685">
    <property type="entry name" value="Barwin-like endoglucanases"/>
    <property type="match status" value="1"/>
</dbReference>
<dbReference type="Gene3D" id="2.40.40.10">
    <property type="entry name" value="RlpA-like domain"/>
    <property type="match status" value="1"/>
</dbReference>
<feature type="domain" description="Expansin-like EG45" evidence="1">
    <location>
        <begin position="32"/>
        <end position="115"/>
    </location>
</feature>
<evidence type="ECO:0000259" key="1">
    <source>
        <dbReference type="PROSITE" id="PS50842"/>
    </source>
</evidence>
<dbReference type="AlphaFoldDB" id="A0A6A1UXG9"/>
<dbReference type="Proteomes" id="UP000516437">
    <property type="component" value="Chromosome 8"/>
</dbReference>
<organism evidence="2 3">
    <name type="scientific">Morella rubra</name>
    <name type="common">Chinese bayberry</name>
    <dbReference type="NCBI Taxonomy" id="262757"/>
    <lineage>
        <taxon>Eukaryota</taxon>
        <taxon>Viridiplantae</taxon>
        <taxon>Streptophyta</taxon>
        <taxon>Embryophyta</taxon>
        <taxon>Tracheophyta</taxon>
        <taxon>Spermatophyta</taxon>
        <taxon>Magnoliopsida</taxon>
        <taxon>eudicotyledons</taxon>
        <taxon>Gunneridae</taxon>
        <taxon>Pentapetalae</taxon>
        <taxon>rosids</taxon>
        <taxon>fabids</taxon>
        <taxon>Fagales</taxon>
        <taxon>Myricaceae</taxon>
        <taxon>Morella</taxon>
    </lineage>
</organism>
<dbReference type="Pfam" id="PF03330">
    <property type="entry name" value="DPBB_1"/>
    <property type="match status" value="1"/>
</dbReference>
<keyword evidence="3" id="KW-1185">Reference proteome</keyword>
<dbReference type="InterPro" id="IPR036908">
    <property type="entry name" value="RlpA-like_sf"/>
</dbReference>
<accession>A0A6A1UXG9</accession>
<dbReference type="PROSITE" id="PS50842">
    <property type="entry name" value="EXPANSIN_EG45"/>
    <property type="match status" value="1"/>
</dbReference>
<reference evidence="2 3" key="1">
    <citation type="journal article" date="2019" name="Plant Biotechnol. J.">
        <title>The red bayberry genome and genetic basis of sex determination.</title>
        <authorList>
            <person name="Jia H.M."/>
            <person name="Jia H.J."/>
            <person name="Cai Q.L."/>
            <person name="Wang Y."/>
            <person name="Zhao H.B."/>
            <person name="Yang W.F."/>
            <person name="Wang G.Y."/>
            <person name="Li Y.H."/>
            <person name="Zhan D.L."/>
            <person name="Shen Y.T."/>
            <person name="Niu Q.F."/>
            <person name="Chang L."/>
            <person name="Qiu J."/>
            <person name="Zhao L."/>
            <person name="Xie H.B."/>
            <person name="Fu W.Y."/>
            <person name="Jin J."/>
            <person name="Li X.W."/>
            <person name="Jiao Y."/>
            <person name="Zhou C.C."/>
            <person name="Tu T."/>
            <person name="Chai C.Y."/>
            <person name="Gao J.L."/>
            <person name="Fan L.J."/>
            <person name="van de Weg E."/>
            <person name="Wang J.Y."/>
            <person name="Gao Z.S."/>
        </authorList>
    </citation>
    <scope>NUCLEOTIDE SEQUENCE [LARGE SCALE GENOMIC DNA]</scope>
    <source>
        <tissue evidence="2">Leaves</tissue>
    </source>
</reference>